<evidence type="ECO:0000313" key="11">
    <source>
        <dbReference type="Proteomes" id="UP001159042"/>
    </source>
</evidence>
<keyword evidence="7" id="KW-0413">Isomerase</keyword>
<evidence type="ECO:0000256" key="6">
    <source>
        <dbReference type="ARBA" id="ARBA00021023"/>
    </source>
</evidence>
<dbReference type="GO" id="GO:0030246">
    <property type="term" value="F:carbohydrate binding"/>
    <property type="evidence" value="ECO:0007669"/>
    <property type="project" value="InterPro"/>
</dbReference>
<evidence type="ECO:0000256" key="2">
    <source>
        <dbReference type="ARBA" id="ARBA00001712"/>
    </source>
</evidence>
<dbReference type="Proteomes" id="UP001159042">
    <property type="component" value="Unassembled WGS sequence"/>
</dbReference>
<evidence type="ECO:0000256" key="7">
    <source>
        <dbReference type="ARBA" id="ARBA00023235"/>
    </source>
</evidence>
<dbReference type="PANTHER" id="PTHR11122">
    <property type="entry name" value="APOSPORY-ASSOCIATED PROTEIN C-RELATED"/>
    <property type="match status" value="1"/>
</dbReference>
<comment type="pathway">
    <text evidence="3">Carbohydrate metabolism; galactose metabolism.</text>
</comment>
<evidence type="ECO:0000256" key="3">
    <source>
        <dbReference type="ARBA" id="ARBA00004947"/>
    </source>
</evidence>
<dbReference type="SUPFAM" id="SSF74650">
    <property type="entry name" value="Galactose mutarotase-like"/>
    <property type="match status" value="1"/>
</dbReference>
<dbReference type="GO" id="GO:0047938">
    <property type="term" value="F:glucose-6-phosphate 1-epimerase activity"/>
    <property type="evidence" value="ECO:0007669"/>
    <property type="project" value="UniProtKB-EC"/>
</dbReference>
<comment type="caution">
    <text evidence="10">The sequence shown here is derived from an EMBL/GenBank/DDBJ whole genome shotgun (WGS) entry which is preliminary data.</text>
</comment>
<comment type="function">
    <text evidence="9">Mutarotase that catalyzes the interconversion of beta-D-galactose and alpha-D-galactose during galactose metabolism. Beta-D-galactose is metabolized in the liver into glucose 1-phosphate, the primary metabolic fuel, by the action of four enzymes that constitute the Leloir pathway: GALM, GALK1 (galactokinase), GALT (galactose-1-phosphate uridylyltransferase) and GALE (UDP-galactose-4'-epimerase). Involved in the maintenance of the equilibrium between the beta- and alpha-anomers of galactose, therefore ensuring a sufficient supply of the alpha-anomer for GALK1. Also active on D-glucose although shows a preference for galactose over glucose.</text>
</comment>
<dbReference type="EC" id="5.1.3.15" evidence="5"/>
<evidence type="ECO:0000256" key="9">
    <source>
        <dbReference type="ARBA" id="ARBA00045743"/>
    </source>
</evidence>
<dbReference type="GO" id="GO:0005737">
    <property type="term" value="C:cytoplasm"/>
    <property type="evidence" value="ECO:0007669"/>
    <property type="project" value="TreeGrafter"/>
</dbReference>
<dbReference type="GO" id="GO:0004034">
    <property type="term" value="F:aldose 1-epimerase activity"/>
    <property type="evidence" value="ECO:0007669"/>
    <property type="project" value="UniProtKB-EC"/>
</dbReference>
<dbReference type="GO" id="GO:0005975">
    <property type="term" value="P:carbohydrate metabolic process"/>
    <property type="evidence" value="ECO:0007669"/>
    <property type="project" value="InterPro"/>
</dbReference>
<dbReference type="AlphaFoldDB" id="A0AAV8W4R4"/>
<comment type="similarity">
    <text evidence="4">Belongs to the glucose-6-phosphate 1-epimerase family.</text>
</comment>
<evidence type="ECO:0000313" key="10">
    <source>
        <dbReference type="EMBL" id="KAJ8921423.1"/>
    </source>
</evidence>
<comment type="catalytic activity">
    <reaction evidence="1">
        <text>alpha-D-glucose 6-phosphate = beta-D-glucose 6-phosphate</text>
        <dbReference type="Rhea" id="RHEA:16249"/>
        <dbReference type="ChEBI" id="CHEBI:58225"/>
        <dbReference type="ChEBI" id="CHEBI:58247"/>
        <dbReference type="EC" id="5.1.3.15"/>
    </reaction>
</comment>
<proteinExistence type="inferred from homology"/>
<accession>A0AAV8W4R4</accession>
<evidence type="ECO:0000256" key="5">
    <source>
        <dbReference type="ARBA" id="ARBA00012083"/>
    </source>
</evidence>
<dbReference type="InterPro" id="IPR025532">
    <property type="entry name" value="G6P_1-epimerase"/>
</dbReference>
<dbReference type="InterPro" id="IPR014718">
    <property type="entry name" value="GH-type_carb-bd"/>
</dbReference>
<dbReference type="InterPro" id="IPR008183">
    <property type="entry name" value="Aldose_1/G6P_1-epimerase"/>
</dbReference>
<name>A0AAV8W4R4_9CUCU</name>
<organism evidence="10 11">
    <name type="scientific">Exocentrus adspersus</name>
    <dbReference type="NCBI Taxonomy" id="1586481"/>
    <lineage>
        <taxon>Eukaryota</taxon>
        <taxon>Metazoa</taxon>
        <taxon>Ecdysozoa</taxon>
        <taxon>Arthropoda</taxon>
        <taxon>Hexapoda</taxon>
        <taxon>Insecta</taxon>
        <taxon>Pterygota</taxon>
        <taxon>Neoptera</taxon>
        <taxon>Endopterygota</taxon>
        <taxon>Coleoptera</taxon>
        <taxon>Polyphaga</taxon>
        <taxon>Cucujiformia</taxon>
        <taxon>Chrysomeloidea</taxon>
        <taxon>Cerambycidae</taxon>
        <taxon>Lamiinae</taxon>
        <taxon>Acanthocinini</taxon>
        <taxon>Exocentrus</taxon>
    </lineage>
</organism>
<evidence type="ECO:0000256" key="4">
    <source>
        <dbReference type="ARBA" id="ARBA00005866"/>
    </source>
</evidence>
<comment type="catalytic activity">
    <reaction evidence="2">
        <text>alpha-D-galactose = beta-D-galactose</text>
        <dbReference type="Rhea" id="RHEA:28675"/>
        <dbReference type="ChEBI" id="CHEBI:27667"/>
        <dbReference type="ChEBI" id="CHEBI:28061"/>
        <dbReference type="EC" id="5.1.3.3"/>
    </reaction>
    <physiologicalReaction direction="right-to-left" evidence="2">
        <dbReference type="Rhea" id="RHEA:28677"/>
    </physiologicalReaction>
</comment>
<dbReference type="PANTHER" id="PTHR11122:SF13">
    <property type="entry name" value="GLUCOSE-6-PHOSPHATE 1-EPIMERASE"/>
    <property type="match status" value="1"/>
</dbReference>
<protein>
    <recommendedName>
        <fullName evidence="6">Galactose mutarotase</fullName>
        <ecNumber evidence="5">5.1.3.15</ecNumber>
    </recommendedName>
    <alternativeName>
        <fullName evidence="8">Aldose 1-epimerase</fullName>
    </alternativeName>
</protein>
<sequence length="259" mass="30116">MDRRDSWFVKSKHAVVLDRGNYTSCTVNLLGATVTSWRINDKEMLFLSRESHFTGLSHIAGGIQFAFPILGDWEFGPKNGFARKTLWKLVGGPEKLHSGDVCATFSLMYNPYTLSFWNFKFELFYKVTLYEKKIDFQITVVNWDTYPMEFVIVQRCLWRVNDVTKCKIKGLKNCKYKDFLRNGLTFQEEREDVMVTEKLDRVYSRTPNKLVLKNTVDGGSLNLLRRNSRDVLLWNPWIGDSLKGMDLGNSCYLTILVSR</sequence>
<dbReference type="Pfam" id="PF01263">
    <property type="entry name" value="Aldose_epim"/>
    <property type="match status" value="1"/>
</dbReference>
<keyword evidence="11" id="KW-1185">Reference proteome</keyword>
<evidence type="ECO:0000256" key="1">
    <source>
        <dbReference type="ARBA" id="ARBA00001096"/>
    </source>
</evidence>
<dbReference type="PIRSF" id="PIRSF016020">
    <property type="entry name" value="PHexose_mutarotase"/>
    <property type="match status" value="1"/>
</dbReference>
<dbReference type="EMBL" id="JANEYG010000010">
    <property type="protein sequence ID" value="KAJ8921423.1"/>
    <property type="molecule type" value="Genomic_DNA"/>
</dbReference>
<dbReference type="InterPro" id="IPR011013">
    <property type="entry name" value="Gal_mutarotase_sf_dom"/>
</dbReference>
<gene>
    <name evidence="10" type="ORF">NQ315_003041</name>
</gene>
<evidence type="ECO:0000256" key="8">
    <source>
        <dbReference type="ARBA" id="ARBA00032729"/>
    </source>
</evidence>
<dbReference type="Gene3D" id="2.70.98.10">
    <property type="match status" value="1"/>
</dbReference>
<reference evidence="10 11" key="1">
    <citation type="journal article" date="2023" name="Insect Mol. Biol.">
        <title>Genome sequencing provides insights into the evolution of gene families encoding plant cell wall-degrading enzymes in longhorned beetles.</title>
        <authorList>
            <person name="Shin N.R."/>
            <person name="Okamura Y."/>
            <person name="Kirsch R."/>
            <person name="Pauchet Y."/>
        </authorList>
    </citation>
    <scope>NUCLEOTIDE SEQUENCE [LARGE SCALE GENOMIC DNA]</scope>
    <source>
        <strain evidence="10">EAD_L_NR</strain>
    </source>
</reference>